<feature type="region of interest" description="Disordered" evidence="1">
    <location>
        <begin position="292"/>
        <end position="424"/>
    </location>
</feature>
<feature type="region of interest" description="Disordered" evidence="1">
    <location>
        <begin position="21"/>
        <end position="42"/>
    </location>
</feature>
<gene>
    <name evidence="4" type="ORF">GCM10012275_45320</name>
</gene>
<reference evidence="4" key="1">
    <citation type="journal article" date="2014" name="Int. J. Syst. Evol. Microbiol.">
        <title>Complete genome sequence of Corynebacterium casei LMG S-19264T (=DSM 44701T), isolated from a smear-ripened cheese.</title>
        <authorList>
            <consortium name="US DOE Joint Genome Institute (JGI-PGF)"/>
            <person name="Walter F."/>
            <person name="Albersmeier A."/>
            <person name="Kalinowski J."/>
            <person name="Ruckert C."/>
        </authorList>
    </citation>
    <scope>NUCLEOTIDE SEQUENCE</scope>
    <source>
        <strain evidence="4">CGMCC 4.5737</strain>
    </source>
</reference>
<keyword evidence="2" id="KW-1133">Transmembrane helix</keyword>
<feature type="compositionally biased region" description="Low complexity" evidence="1">
    <location>
        <begin position="378"/>
        <end position="391"/>
    </location>
</feature>
<dbReference type="Pfam" id="PF18915">
    <property type="entry name" value="DUF5667"/>
    <property type="match status" value="1"/>
</dbReference>
<dbReference type="RefSeq" id="WP_189060419.1">
    <property type="nucleotide sequence ID" value="NZ_BMMK01000024.1"/>
</dbReference>
<evidence type="ECO:0000259" key="3">
    <source>
        <dbReference type="Pfam" id="PF18915"/>
    </source>
</evidence>
<dbReference type="AlphaFoldDB" id="A0A8J3CBH3"/>
<dbReference type="Proteomes" id="UP000637578">
    <property type="component" value="Unassembled WGS sequence"/>
</dbReference>
<feature type="domain" description="DUF5667" evidence="3">
    <location>
        <begin position="149"/>
        <end position="214"/>
    </location>
</feature>
<evidence type="ECO:0000313" key="5">
    <source>
        <dbReference type="Proteomes" id="UP000637578"/>
    </source>
</evidence>
<protein>
    <recommendedName>
        <fullName evidence="3">DUF5667 domain-containing protein</fullName>
    </recommendedName>
</protein>
<sequence length="424" mass="44352">MNGGRSSLRGPNRRERFARAVDALPASLDDDVPPTAASGVDRLDDRLTSELAVVALLRRAAEEPAVTPSPDARERMRRRVLAELSDRPATPSPTRRPRPLAGGVRPPRRPRGDRHPGSVAHGRLVVALAAAACLVLSVSGMGLLLSRDALPGDTLYAVKRSAETASLGLAFGDSARATKHLEFAAARLGEIQTLVDREYRSADPYLDALADFDADAAAGARLLAVTGSNGDAQLLDTLRGWAEQQERRLSATTAALPRDAAAKADGTARLLQRVRERATSLLGRTGCTVVTAGASDDIGPLPSSDPCVPTSVHHRASDTSLTGVPPTPTGPGSTTGEAEPPVLAVPPTPEPDRTRPEERGPDRTHPAKPGLPLPVPEVVPSGGPLQLPPGQQRREPAEGHGPLPFPLGSVPPVAPRLPGLGHGR</sequence>
<feature type="compositionally biased region" description="Basic and acidic residues" evidence="1">
    <location>
        <begin position="350"/>
        <end position="365"/>
    </location>
</feature>
<dbReference type="EMBL" id="BMMK01000024">
    <property type="protein sequence ID" value="GGM69748.1"/>
    <property type="molecule type" value="Genomic_DNA"/>
</dbReference>
<feature type="transmembrane region" description="Helical" evidence="2">
    <location>
        <begin position="124"/>
        <end position="145"/>
    </location>
</feature>
<keyword evidence="2" id="KW-0472">Membrane</keyword>
<dbReference type="InterPro" id="IPR043725">
    <property type="entry name" value="DUF5667"/>
</dbReference>
<accession>A0A8J3CBH3</accession>
<feature type="region of interest" description="Disordered" evidence="1">
    <location>
        <begin position="82"/>
        <end position="118"/>
    </location>
</feature>
<comment type="caution">
    <text evidence="4">The sequence shown here is derived from an EMBL/GenBank/DDBJ whole genome shotgun (WGS) entry which is preliminary data.</text>
</comment>
<evidence type="ECO:0000313" key="4">
    <source>
        <dbReference type="EMBL" id="GGM69748.1"/>
    </source>
</evidence>
<reference evidence="4" key="2">
    <citation type="submission" date="2020-09" db="EMBL/GenBank/DDBJ databases">
        <authorList>
            <person name="Sun Q."/>
            <person name="Zhou Y."/>
        </authorList>
    </citation>
    <scope>NUCLEOTIDE SEQUENCE</scope>
    <source>
        <strain evidence="4">CGMCC 4.5737</strain>
    </source>
</reference>
<evidence type="ECO:0000256" key="1">
    <source>
        <dbReference type="SAM" id="MobiDB-lite"/>
    </source>
</evidence>
<name>A0A8J3CBH3_9PSEU</name>
<proteinExistence type="predicted"/>
<keyword evidence="5" id="KW-1185">Reference proteome</keyword>
<organism evidence="4 5">
    <name type="scientific">Longimycelium tulufanense</name>
    <dbReference type="NCBI Taxonomy" id="907463"/>
    <lineage>
        <taxon>Bacteria</taxon>
        <taxon>Bacillati</taxon>
        <taxon>Actinomycetota</taxon>
        <taxon>Actinomycetes</taxon>
        <taxon>Pseudonocardiales</taxon>
        <taxon>Pseudonocardiaceae</taxon>
        <taxon>Longimycelium</taxon>
    </lineage>
</organism>
<feature type="compositionally biased region" description="Low complexity" evidence="1">
    <location>
        <begin position="319"/>
        <end position="342"/>
    </location>
</feature>
<feature type="compositionally biased region" description="Low complexity" evidence="1">
    <location>
        <begin position="87"/>
        <end position="105"/>
    </location>
</feature>
<evidence type="ECO:0000256" key="2">
    <source>
        <dbReference type="SAM" id="Phobius"/>
    </source>
</evidence>
<keyword evidence="2" id="KW-0812">Transmembrane</keyword>